<dbReference type="PROSITE" id="PS50878">
    <property type="entry name" value="RT_POL"/>
    <property type="match status" value="1"/>
</dbReference>
<dbReference type="Pfam" id="PF00078">
    <property type="entry name" value="RVT_1"/>
    <property type="match status" value="1"/>
</dbReference>
<dbReference type="InterPro" id="IPR052055">
    <property type="entry name" value="Hepadnavirus_pol/RT"/>
</dbReference>
<dbReference type="InterPro" id="IPR043502">
    <property type="entry name" value="DNA/RNA_pol_sf"/>
</dbReference>
<dbReference type="PANTHER" id="PTHR33050">
    <property type="entry name" value="REVERSE TRANSCRIPTASE DOMAIN-CONTAINING PROTEIN"/>
    <property type="match status" value="1"/>
</dbReference>
<dbReference type="SUPFAM" id="SSF56672">
    <property type="entry name" value="DNA/RNA polymerases"/>
    <property type="match status" value="1"/>
</dbReference>
<dbReference type="Gene3D" id="3.10.10.10">
    <property type="entry name" value="HIV Type 1 Reverse Transcriptase, subunit A, domain 1"/>
    <property type="match status" value="1"/>
</dbReference>
<keyword evidence="3" id="KW-0548">Nucleotidyltransferase</keyword>
<organism evidence="3 4">
    <name type="scientific">Lasius niger</name>
    <name type="common">Black garden ant</name>
    <dbReference type="NCBI Taxonomy" id="67767"/>
    <lineage>
        <taxon>Eukaryota</taxon>
        <taxon>Metazoa</taxon>
        <taxon>Ecdysozoa</taxon>
        <taxon>Arthropoda</taxon>
        <taxon>Hexapoda</taxon>
        <taxon>Insecta</taxon>
        <taxon>Pterygota</taxon>
        <taxon>Neoptera</taxon>
        <taxon>Endopterygota</taxon>
        <taxon>Hymenoptera</taxon>
        <taxon>Apocrita</taxon>
        <taxon>Aculeata</taxon>
        <taxon>Formicoidea</taxon>
        <taxon>Formicidae</taxon>
        <taxon>Formicinae</taxon>
        <taxon>Lasius</taxon>
        <taxon>Lasius</taxon>
    </lineage>
</organism>
<name>A0A0J7K8E5_LASNI</name>
<dbReference type="SUPFAM" id="SSF47823">
    <property type="entry name" value="lambda integrase-like, N-terminal domain"/>
    <property type="match status" value="1"/>
</dbReference>
<feature type="domain" description="Reverse transcriptase" evidence="2">
    <location>
        <begin position="273"/>
        <end position="455"/>
    </location>
</feature>
<dbReference type="InterPro" id="IPR000477">
    <property type="entry name" value="RT_dom"/>
</dbReference>
<dbReference type="PANTHER" id="PTHR33050:SF7">
    <property type="entry name" value="RIBONUCLEASE H"/>
    <property type="match status" value="1"/>
</dbReference>
<gene>
    <name evidence="3" type="ORF">RF55_14515</name>
</gene>
<keyword evidence="4" id="KW-1185">Reference proteome</keyword>
<dbReference type="GO" id="GO:0003677">
    <property type="term" value="F:DNA binding"/>
    <property type="evidence" value="ECO:0007669"/>
    <property type="project" value="UniProtKB-KW"/>
</dbReference>
<dbReference type="PaxDb" id="67767-A0A0J7K8E5"/>
<evidence type="ECO:0000313" key="4">
    <source>
        <dbReference type="Proteomes" id="UP000036403"/>
    </source>
</evidence>
<reference evidence="3 4" key="1">
    <citation type="submission" date="2015-04" db="EMBL/GenBank/DDBJ databases">
        <title>Lasius niger genome sequencing.</title>
        <authorList>
            <person name="Konorov E.A."/>
            <person name="Nikitin M.A."/>
            <person name="Kirill M.V."/>
            <person name="Chang P."/>
        </authorList>
    </citation>
    <scope>NUCLEOTIDE SEQUENCE [LARGE SCALE GENOMIC DNA]</scope>
    <source>
        <tissue evidence="3">Whole</tissue>
    </source>
</reference>
<protein>
    <submittedName>
        <fullName evidence="3">Reverse transcriptase</fullName>
    </submittedName>
</protein>
<comment type="caution">
    <text evidence="3">The sequence shown here is derived from an EMBL/GenBank/DDBJ whole genome shotgun (WGS) entry which is preliminary data.</text>
</comment>
<sequence length="991" mass="112225">MIDTTTTFLKTVLRSTFIFSGMVNIISEDNRGAQSPPREIEVTEDLPPLELASDVVEGLLARELFGPDLQEREVPAWNNLVVKRWQDLVSKGLPTDEREALAKKYAPSDAIAFLRAPRLNPECIAGLKSNSIVKRDEYFARNQDQLGVALCALGGTTGSVQVGKQPGPCSDIQASNIEAGRGIVQQPPNTTPIQIPLEEEIIGDEVRIAGRLSLFFPEWKRITSDPMILQTIVGYRLPFVHQPPPQEIEPSPHLSPKEEQICAQEVARLLNIGAIERAVACTDQFLSSYFVIRKSSGGWRFILNLKHFNNYIYAPHFKMEDWKTVVRLLSPGDFLASIDLEDAYLLVPIHQEHRKYLRFQFQDQIYQFAALPFGLASAPYIFTKILKPVLSSLRERGFLSVAYLDDFLLIAPLYHSCQQNVNATVNLLHSLGFLINRNKSKLVPSTSCRYLGLIFNSEEFAVSIPAEKRRILYERTNSILTLRRCTIRFFASYIGSLIAVCPAVQYGLLHTKSLEREKYLALRAAEENFEAHMSLPDSLSEDFLWWKSVFSDTSQQNCIRSGCFRLEIFTDASLTGWGAVCGSNRTHGFWSSEDKQNHINYLELLAVFHALRCFASDLRDCEILLRVDNSTALAYVNRMGSIRFPHLSDLARRVWNWCADRNIFIYAAYIPSAQNVEADAESRIVSEETEWTLEEDYFRRIESHFGHFDIDLFASSINSKCQHFVSWFPDPLAYAVDAFSLDWNNLRFYAFPPFILILRVLRKIITDKAEGVVVVPWWPAQPWFPLFNRMIGLPSGMEQNFPGSCEVIRQAFLRRGTPPSALDATIASLSKTTIAQYAKPLRLWWTFCERNHSNYFSPPVSRVLEFLAGSLTAVGSYSTLNSYRSAISLISSDEVGSHPLVKRFCRGVAVLKPQRSRYDFIWDASPVIAHLATRYPHEDLPLELVAKKLVTLLALTTAQRMQTLAAIRLSNVLIAESLVIRIPARLKTSGI</sequence>
<dbReference type="Proteomes" id="UP000036403">
    <property type="component" value="Unassembled WGS sequence"/>
</dbReference>
<dbReference type="CDD" id="cd03714">
    <property type="entry name" value="RT_DIRS1"/>
    <property type="match status" value="1"/>
</dbReference>
<keyword evidence="3" id="KW-0695">RNA-directed DNA polymerase</keyword>
<dbReference type="Gene3D" id="1.10.150.130">
    <property type="match status" value="1"/>
</dbReference>
<dbReference type="Gene3D" id="3.30.420.10">
    <property type="entry name" value="Ribonuclease H-like superfamily/Ribonuclease H"/>
    <property type="match status" value="1"/>
</dbReference>
<dbReference type="GO" id="GO:0003964">
    <property type="term" value="F:RNA-directed DNA polymerase activity"/>
    <property type="evidence" value="ECO:0007669"/>
    <property type="project" value="UniProtKB-KW"/>
</dbReference>
<dbReference type="Gene3D" id="3.30.70.270">
    <property type="match status" value="1"/>
</dbReference>
<evidence type="ECO:0000256" key="1">
    <source>
        <dbReference type="ARBA" id="ARBA00023125"/>
    </source>
</evidence>
<dbReference type="OrthoDB" id="7553040at2759"/>
<keyword evidence="1" id="KW-0238">DNA-binding</keyword>
<dbReference type="AlphaFoldDB" id="A0A0J7K8E5"/>
<dbReference type="EMBL" id="LBMM01012014">
    <property type="protein sequence ID" value="KMQ86486.1"/>
    <property type="molecule type" value="Genomic_DNA"/>
</dbReference>
<keyword evidence="3" id="KW-0808">Transferase</keyword>
<dbReference type="InterPro" id="IPR043128">
    <property type="entry name" value="Rev_trsase/Diguanyl_cyclase"/>
</dbReference>
<evidence type="ECO:0000259" key="2">
    <source>
        <dbReference type="PROSITE" id="PS50878"/>
    </source>
</evidence>
<evidence type="ECO:0000313" key="3">
    <source>
        <dbReference type="EMBL" id="KMQ86486.1"/>
    </source>
</evidence>
<dbReference type="CDD" id="cd09275">
    <property type="entry name" value="RNase_HI_RT_DIRS1"/>
    <property type="match status" value="1"/>
</dbReference>
<accession>A0A0J7K8E5</accession>
<proteinExistence type="predicted"/>
<dbReference type="InterPro" id="IPR010998">
    <property type="entry name" value="Integrase_recombinase_N"/>
</dbReference>
<dbReference type="InterPro" id="IPR036397">
    <property type="entry name" value="RNaseH_sf"/>
</dbReference>
<feature type="non-terminal residue" evidence="3">
    <location>
        <position position="991"/>
    </location>
</feature>